<dbReference type="EMBL" id="JASPKZ010001547">
    <property type="protein sequence ID" value="KAJ9597992.1"/>
    <property type="molecule type" value="Genomic_DNA"/>
</dbReference>
<evidence type="ECO:0000313" key="2">
    <source>
        <dbReference type="Proteomes" id="UP001233999"/>
    </source>
</evidence>
<dbReference type="AlphaFoldDB" id="A0AAD8AH49"/>
<name>A0AAD8AH49_DIPPU</name>
<protein>
    <submittedName>
        <fullName evidence="1">Uncharacterized protein</fullName>
    </submittedName>
</protein>
<accession>A0AAD8AH49</accession>
<proteinExistence type="predicted"/>
<organism evidence="1 2">
    <name type="scientific">Diploptera punctata</name>
    <name type="common">Pacific beetle cockroach</name>
    <dbReference type="NCBI Taxonomy" id="6984"/>
    <lineage>
        <taxon>Eukaryota</taxon>
        <taxon>Metazoa</taxon>
        <taxon>Ecdysozoa</taxon>
        <taxon>Arthropoda</taxon>
        <taxon>Hexapoda</taxon>
        <taxon>Insecta</taxon>
        <taxon>Pterygota</taxon>
        <taxon>Neoptera</taxon>
        <taxon>Polyneoptera</taxon>
        <taxon>Dictyoptera</taxon>
        <taxon>Blattodea</taxon>
        <taxon>Blaberoidea</taxon>
        <taxon>Blaberidae</taxon>
        <taxon>Diplopterinae</taxon>
        <taxon>Diploptera</taxon>
    </lineage>
</organism>
<keyword evidence="2" id="KW-1185">Reference proteome</keyword>
<feature type="non-terminal residue" evidence="1">
    <location>
        <position position="50"/>
    </location>
</feature>
<sequence>EWVTTPSTDEGISPVGIRMQVRTLYVLKKSIFHFRTCPRHVWKLPPQHFH</sequence>
<reference evidence="1" key="1">
    <citation type="journal article" date="2023" name="IScience">
        <title>Live-bearing cockroach genome reveals convergent evolutionary mechanisms linked to viviparity in insects and beyond.</title>
        <authorList>
            <person name="Fouks B."/>
            <person name="Harrison M.C."/>
            <person name="Mikhailova A.A."/>
            <person name="Marchal E."/>
            <person name="English S."/>
            <person name="Carruthers M."/>
            <person name="Jennings E.C."/>
            <person name="Chiamaka E.L."/>
            <person name="Frigard R.A."/>
            <person name="Pippel M."/>
            <person name="Attardo G.M."/>
            <person name="Benoit J.B."/>
            <person name="Bornberg-Bauer E."/>
            <person name="Tobe S.S."/>
        </authorList>
    </citation>
    <scope>NUCLEOTIDE SEQUENCE</scope>
    <source>
        <strain evidence="1">Stay&amp;Tobe</strain>
    </source>
</reference>
<feature type="non-terminal residue" evidence="1">
    <location>
        <position position="1"/>
    </location>
</feature>
<comment type="caution">
    <text evidence="1">The sequence shown here is derived from an EMBL/GenBank/DDBJ whole genome shotgun (WGS) entry which is preliminary data.</text>
</comment>
<gene>
    <name evidence="1" type="ORF">L9F63_026903</name>
</gene>
<evidence type="ECO:0000313" key="1">
    <source>
        <dbReference type="EMBL" id="KAJ9597992.1"/>
    </source>
</evidence>
<reference evidence="1" key="2">
    <citation type="submission" date="2023-05" db="EMBL/GenBank/DDBJ databases">
        <authorList>
            <person name="Fouks B."/>
        </authorList>
    </citation>
    <scope>NUCLEOTIDE SEQUENCE</scope>
    <source>
        <strain evidence="1">Stay&amp;Tobe</strain>
        <tissue evidence="1">Testes</tissue>
    </source>
</reference>
<dbReference type="Proteomes" id="UP001233999">
    <property type="component" value="Unassembled WGS sequence"/>
</dbReference>